<reference evidence="1" key="2">
    <citation type="journal article" date="2024" name="Antonie Van Leeuwenhoek">
        <title>Roseihalotalea indica gen. nov., sp. nov., a halophilic Bacteroidetes from mesopelagic Southwest Indian Ocean with higher carbohydrate metabolic potential.</title>
        <authorList>
            <person name="Chen B."/>
            <person name="Zhang M."/>
            <person name="Lin D."/>
            <person name="Ye J."/>
            <person name="Tang K."/>
        </authorList>
    </citation>
    <scope>NUCLEOTIDE SEQUENCE</scope>
    <source>
        <strain evidence="1">TK19036</strain>
    </source>
</reference>
<sequence>MERIERIEKEIEGLRHELTHHKLYSLLSSVDDIRLFMEKHVYAVWDFMSLLKALQFHLTCTTLPWKPAPNAKLARFINEIVLGEESDVNEEGVPKSHYEMYREAMAEVEADTRAVSNLLQKIEHIHAINTVLEEADLGAEEKSFLQFTFKIINTGEPHKIASAFTFGREDLIPDMFIEIIHKAEQESNAQNFPKLTYYLNRHIELDGDEHGPLSLEMVKELCGEEDDKWEEALTVAKAALTERINLWDGIARTIENKSAQTVSV</sequence>
<reference evidence="1" key="1">
    <citation type="journal article" date="2023" name="Comput. Struct. Biotechnol. J.">
        <title>Discovery of a novel marine Bacteroidetes with a rich repertoire of carbohydrate-active enzymes.</title>
        <authorList>
            <person name="Chen B."/>
            <person name="Liu G."/>
            <person name="Chen Q."/>
            <person name="Wang H."/>
            <person name="Liu L."/>
            <person name="Tang K."/>
        </authorList>
    </citation>
    <scope>NUCLEOTIDE SEQUENCE</scope>
    <source>
        <strain evidence="1">TK19036</strain>
    </source>
</reference>
<dbReference type="InterPro" id="IPR024423">
    <property type="entry name" value="DUF3050"/>
</dbReference>
<dbReference type="EMBL" id="CP120682">
    <property type="protein sequence ID" value="WKN34889.1"/>
    <property type="molecule type" value="Genomic_DNA"/>
</dbReference>
<protein>
    <submittedName>
        <fullName evidence="1">DUF3050 domain-containing protein</fullName>
    </submittedName>
</protein>
<dbReference type="AlphaFoldDB" id="A0AA49GPJ5"/>
<dbReference type="Gene3D" id="1.20.910.10">
    <property type="entry name" value="Heme oxygenase-like"/>
    <property type="match status" value="1"/>
</dbReference>
<organism evidence="1">
    <name type="scientific">Roseihalotalea indica</name>
    <dbReference type="NCBI Taxonomy" id="2867963"/>
    <lineage>
        <taxon>Bacteria</taxon>
        <taxon>Pseudomonadati</taxon>
        <taxon>Bacteroidota</taxon>
        <taxon>Cytophagia</taxon>
        <taxon>Cytophagales</taxon>
        <taxon>Catalimonadaceae</taxon>
        <taxon>Roseihalotalea</taxon>
    </lineage>
</organism>
<proteinExistence type="predicted"/>
<evidence type="ECO:0000313" key="1">
    <source>
        <dbReference type="EMBL" id="WKN34889.1"/>
    </source>
</evidence>
<dbReference type="Pfam" id="PF11251">
    <property type="entry name" value="DUF3050"/>
    <property type="match status" value="1"/>
</dbReference>
<accession>A0AA49GPJ5</accession>
<name>A0AA49GPJ5_9BACT</name>
<dbReference type="SUPFAM" id="SSF48613">
    <property type="entry name" value="Heme oxygenase-like"/>
    <property type="match status" value="1"/>
</dbReference>
<gene>
    <name evidence="1" type="ORF">K4G66_21170</name>
</gene>
<dbReference type="InterPro" id="IPR016084">
    <property type="entry name" value="Haem_Oase-like_multi-hlx"/>
</dbReference>